<dbReference type="InterPro" id="IPR055797">
    <property type="entry name" value="DUF7373"/>
</dbReference>
<sequence length="424" mass="46195">MQKPIGKAVAVAVCALLTGVFSACSTDGHAVSDADPAAQAAVDIKALDTGKYPTNPRPPFGKPGTEYILEYEAQRMAQFIVAPFEIDQDLTRVSNPTYAVTGTNALKGVLTEDVASVDVNKKAMLYGYVATAGTPDVNLRQGNRRSVVNMVLRYMTPDDAAEAVKQMGDLNAKQPRNTEIHPAGMSGSRVMSYAGYDDTTSVSAYTQHNDYVLYTWYQASNAQKDTIEPAIKKAIALQGPLIDQFPATPTKAEAKAKNLPPSNTLMDQDHILIYALPYTDEELKEGKTREVSQGSTRAVYGPRGMALRSTDPPTTFKLLTDVGSTANAVERTTVYRAKTDDGGTRIFNEWYSGQINDGWKAEAAPPNLPVAKCLSKNDNELLYYWCEVKVGRYVGEISGTDKKDIYQQTAAQYVILTKADQKAN</sequence>
<evidence type="ECO:0000313" key="5">
    <source>
        <dbReference type="Proteomes" id="UP000005038"/>
    </source>
</evidence>
<dbReference type="Pfam" id="PF24092">
    <property type="entry name" value="DUF7373_C"/>
    <property type="match status" value="1"/>
</dbReference>
<feature type="domain" description="DUF7373" evidence="3">
    <location>
        <begin position="289"/>
        <end position="418"/>
    </location>
</feature>
<feature type="signal peptide" evidence="1">
    <location>
        <begin position="1"/>
        <end position="25"/>
    </location>
</feature>
<evidence type="ECO:0000259" key="3">
    <source>
        <dbReference type="Pfam" id="PF24092"/>
    </source>
</evidence>
<keyword evidence="1" id="KW-0732">Signal</keyword>
<feature type="domain" description="DUF7373" evidence="2">
    <location>
        <begin position="65"/>
        <end position="254"/>
    </location>
</feature>
<evidence type="ECO:0000313" key="4">
    <source>
        <dbReference type="EMBL" id="GAB35908.1"/>
    </source>
</evidence>
<feature type="chain" id="PRO_5038878575" description="Lipoprotein" evidence="1">
    <location>
        <begin position="26"/>
        <end position="424"/>
    </location>
</feature>
<name>H5TR00_GORO1</name>
<dbReference type="OrthoDB" id="4398318at2"/>
<dbReference type="Proteomes" id="UP000005038">
    <property type="component" value="Unassembled WGS sequence"/>
</dbReference>
<comment type="caution">
    <text evidence="4">The sequence shown here is derived from an EMBL/GenBank/DDBJ whole genome shotgun (WGS) entry which is preliminary data.</text>
</comment>
<dbReference type="EMBL" id="BAFB01000187">
    <property type="protein sequence ID" value="GAB35908.1"/>
    <property type="molecule type" value="Genomic_DNA"/>
</dbReference>
<accession>H5TR00</accession>
<reference evidence="4" key="1">
    <citation type="submission" date="2012-02" db="EMBL/GenBank/DDBJ databases">
        <title>Whole genome shotgun sequence of Gordonia otitidis NBRC 100426.</title>
        <authorList>
            <person name="Yoshida I."/>
            <person name="Hosoyama A."/>
            <person name="Tsuchikane K."/>
            <person name="Katsumata H."/>
            <person name="Yamazaki S."/>
            <person name="Fujita N."/>
        </authorList>
    </citation>
    <scope>NUCLEOTIDE SEQUENCE [LARGE SCALE GENOMIC DNA]</scope>
    <source>
        <strain evidence="4">NBRC 100426</strain>
    </source>
</reference>
<dbReference type="RefSeq" id="WP_007240110.1">
    <property type="nucleotide sequence ID" value="NZ_BAFB01000187.1"/>
</dbReference>
<evidence type="ECO:0000256" key="1">
    <source>
        <dbReference type="SAM" id="SignalP"/>
    </source>
</evidence>
<evidence type="ECO:0008006" key="6">
    <source>
        <dbReference type="Google" id="ProtNLM"/>
    </source>
</evidence>
<organism evidence="4 5">
    <name type="scientific">Gordonia otitidis (strain DSM 44809 / CCUG 52243 / JCM 12355 / NBRC 100426 / IFM 10032)</name>
    <dbReference type="NCBI Taxonomy" id="1108044"/>
    <lineage>
        <taxon>Bacteria</taxon>
        <taxon>Bacillati</taxon>
        <taxon>Actinomycetota</taxon>
        <taxon>Actinomycetes</taxon>
        <taxon>Mycobacteriales</taxon>
        <taxon>Gordoniaceae</taxon>
        <taxon>Gordonia</taxon>
    </lineage>
</organism>
<dbReference type="AlphaFoldDB" id="H5TR00"/>
<protein>
    <recommendedName>
        <fullName evidence="6">Lipoprotein</fullName>
    </recommendedName>
</protein>
<proteinExistence type="predicted"/>
<keyword evidence="5" id="KW-1185">Reference proteome</keyword>
<dbReference type="InterPro" id="IPR056463">
    <property type="entry name" value="DUF7373_C"/>
</dbReference>
<gene>
    <name evidence="4" type="ORF">GOOTI_187_00430</name>
</gene>
<dbReference type="Pfam" id="PF24088">
    <property type="entry name" value="DUF7373"/>
    <property type="match status" value="1"/>
</dbReference>
<evidence type="ECO:0000259" key="2">
    <source>
        <dbReference type="Pfam" id="PF24088"/>
    </source>
</evidence>
<dbReference type="PROSITE" id="PS51257">
    <property type="entry name" value="PROKAR_LIPOPROTEIN"/>
    <property type="match status" value="1"/>
</dbReference>